<dbReference type="Proteomes" id="UP000693970">
    <property type="component" value="Unassembled WGS sequence"/>
</dbReference>
<evidence type="ECO:0000259" key="2">
    <source>
        <dbReference type="Pfam" id="PF20710"/>
    </source>
</evidence>
<protein>
    <recommendedName>
        <fullName evidence="2">DUF6824 domain-containing protein</fullName>
    </recommendedName>
</protein>
<reference evidence="3" key="2">
    <citation type="submission" date="2021-04" db="EMBL/GenBank/DDBJ databases">
        <authorList>
            <person name="Podell S."/>
        </authorList>
    </citation>
    <scope>NUCLEOTIDE SEQUENCE</scope>
    <source>
        <strain evidence="3">Hildebrandi</strain>
    </source>
</reference>
<sequence>MMTSHTIYNQQVENENNEPCFSPASAVTPDTPASSVMDSLAESFSRRLHVMDNPPPENPRMEDVEKIAASEMNKLSMESREQILYDLHGISEKMPEETPEFLRRKLQDLENSLQNIEDSDKEAYNLALSIDPVFVKNQEFRLKFLRADLFDASGAATRFSKHFQAKLELFGRALLCKDITQDDLRDEEGTLECIYSGWLQDLPIRDISGRLVSFMFQKAKDPKWTTEAKCRAIWYRRMLNSMDIETQRNGEVLVIFNSEQELDRNSVWKAGRLAACLPLRFVAFHMCYLPEYYEKQGPALSLGRLAMESYQRHRHRAHTGSIRELKYTLQTFGIPMTALLMDDSGAVPVAYNHECMLKQRMMERQRAAAAGTVTNIDASSQHQQIYSHIKTPGKHDVLMGRGRSCQEHAGNVRFRYLIEQNLDRYDATPKHLKMQIALEILEDIHQIGGRFLTPCDGGWEEIDEVAAREKVSSCFRSFRKVKGHGKKNTASPTVHCIAKRQAEQADFALCDKERRMF</sequence>
<keyword evidence="4" id="KW-1185">Reference proteome</keyword>
<comment type="caution">
    <text evidence="3">The sequence shown here is derived from an EMBL/GenBank/DDBJ whole genome shotgun (WGS) entry which is preliminary data.</text>
</comment>
<accession>A0A9K3PTR2</accession>
<dbReference type="InterPro" id="IPR049227">
    <property type="entry name" value="DUF6824"/>
</dbReference>
<name>A0A9K3PTR2_9STRA</name>
<reference evidence="3" key="1">
    <citation type="journal article" date="2021" name="Sci. Rep.">
        <title>Diploid genomic architecture of Nitzschia inconspicua, an elite biomass production diatom.</title>
        <authorList>
            <person name="Oliver A."/>
            <person name="Podell S."/>
            <person name="Pinowska A."/>
            <person name="Traller J.C."/>
            <person name="Smith S.R."/>
            <person name="McClure R."/>
            <person name="Beliaev A."/>
            <person name="Bohutskyi P."/>
            <person name="Hill E.A."/>
            <person name="Rabines A."/>
            <person name="Zheng H."/>
            <person name="Allen L.Z."/>
            <person name="Kuo A."/>
            <person name="Grigoriev I.V."/>
            <person name="Allen A.E."/>
            <person name="Hazlebeck D."/>
            <person name="Allen E.E."/>
        </authorList>
    </citation>
    <scope>NUCLEOTIDE SEQUENCE</scope>
    <source>
        <strain evidence="3">Hildebrandi</strain>
    </source>
</reference>
<gene>
    <name evidence="3" type="ORF">IV203_001627</name>
</gene>
<feature type="domain" description="DUF6824" evidence="2">
    <location>
        <begin position="396"/>
        <end position="476"/>
    </location>
</feature>
<feature type="region of interest" description="Disordered" evidence="1">
    <location>
        <begin position="13"/>
        <end position="38"/>
    </location>
</feature>
<dbReference type="Pfam" id="PF20710">
    <property type="entry name" value="DUF6824"/>
    <property type="match status" value="1"/>
</dbReference>
<dbReference type="EMBL" id="JAGRRH010000015">
    <property type="protein sequence ID" value="KAG7356939.1"/>
    <property type="molecule type" value="Genomic_DNA"/>
</dbReference>
<organism evidence="3 4">
    <name type="scientific">Nitzschia inconspicua</name>
    <dbReference type="NCBI Taxonomy" id="303405"/>
    <lineage>
        <taxon>Eukaryota</taxon>
        <taxon>Sar</taxon>
        <taxon>Stramenopiles</taxon>
        <taxon>Ochrophyta</taxon>
        <taxon>Bacillariophyta</taxon>
        <taxon>Bacillariophyceae</taxon>
        <taxon>Bacillariophycidae</taxon>
        <taxon>Bacillariales</taxon>
        <taxon>Bacillariaceae</taxon>
        <taxon>Nitzschia</taxon>
    </lineage>
</organism>
<evidence type="ECO:0000313" key="3">
    <source>
        <dbReference type="EMBL" id="KAG7356939.1"/>
    </source>
</evidence>
<dbReference type="AlphaFoldDB" id="A0A9K3PTR2"/>
<dbReference type="OrthoDB" id="75724at2759"/>
<proteinExistence type="predicted"/>
<evidence type="ECO:0000313" key="4">
    <source>
        <dbReference type="Proteomes" id="UP000693970"/>
    </source>
</evidence>
<evidence type="ECO:0000256" key="1">
    <source>
        <dbReference type="SAM" id="MobiDB-lite"/>
    </source>
</evidence>